<evidence type="ECO:0000256" key="1">
    <source>
        <dbReference type="SAM" id="MobiDB-lite"/>
    </source>
</evidence>
<dbReference type="EMBL" id="BAAANK010000003">
    <property type="protein sequence ID" value="GAA1830172.1"/>
    <property type="molecule type" value="Genomic_DNA"/>
</dbReference>
<proteinExistence type="predicted"/>
<reference evidence="2 3" key="1">
    <citation type="journal article" date="2019" name="Int. J. Syst. Evol. Microbiol.">
        <title>The Global Catalogue of Microorganisms (GCM) 10K type strain sequencing project: providing services to taxonomists for standard genome sequencing and annotation.</title>
        <authorList>
            <consortium name="The Broad Institute Genomics Platform"/>
            <consortium name="The Broad Institute Genome Sequencing Center for Infectious Disease"/>
            <person name="Wu L."/>
            <person name="Ma J."/>
        </authorList>
    </citation>
    <scope>NUCLEOTIDE SEQUENCE [LARGE SCALE GENOMIC DNA]</scope>
    <source>
        <strain evidence="2 3">JCM 14323</strain>
    </source>
</reference>
<dbReference type="Proteomes" id="UP001501746">
    <property type="component" value="Unassembled WGS sequence"/>
</dbReference>
<gene>
    <name evidence="2" type="ORF">GCM10009750_12450</name>
</gene>
<evidence type="ECO:0000313" key="2">
    <source>
        <dbReference type="EMBL" id="GAA1830172.1"/>
    </source>
</evidence>
<dbReference type="RefSeq" id="WP_157428826.1">
    <property type="nucleotide sequence ID" value="NZ_BAAANK010000003.1"/>
</dbReference>
<name>A0ABN2MK55_9MICO</name>
<accession>A0ABN2MK55</accession>
<organism evidence="2 3">
    <name type="scientific">Agromyces salentinus</name>
    <dbReference type="NCBI Taxonomy" id="269421"/>
    <lineage>
        <taxon>Bacteria</taxon>
        <taxon>Bacillati</taxon>
        <taxon>Actinomycetota</taxon>
        <taxon>Actinomycetes</taxon>
        <taxon>Micrococcales</taxon>
        <taxon>Microbacteriaceae</taxon>
        <taxon>Agromyces</taxon>
    </lineage>
</organism>
<keyword evidence="3" id="KW-1185">Reference proteome</keyword>
<protein>
    <submittedName>
        <fullName evidence="2">Uncharacterized protein</fullName>
    </submittedName>
</protein>
<comment type="caution">
    <text evidence="2">The sequence shown here is derived from an EMBL/GenBank/DDBJ whole genome shotgun (WGS) entry which is preliminary data.</text>
</comment>
<sequence>MSDRDELGSDADLAIERALEAANLRAGGSPATSTAEVAEDREPSAAEAGDIAGGVDGD</sequence>
<evidence type="ECO:0000313" key="3">
    <source>
        <dbReference type="Proteomes" id="UP001501746"/>
    </source>
</evidence>
<feature type="region of interest" description="Disordered" evidence="1">
    <location>
        <begin position="25"/>
        <end position="58"/>
    </location>
</feature>